<comment type="caution">
    <text evidence="1">The sequence shown here is derived from an EMBL/GenBank/DDBJ whole genome shotgun (WGS) entry which is preliminary data.</text>
</comment>
<dbReference type="AlphaFoldDB" id="A0A0V1C2I8"/>
<dbReference type="InParanoid" id="A0A0V1C2I8"/>
<protein>
    <submittedName>
        <fullName evidence="1">Uncharacterized protein</fullName>
    </submittedName>
</protein>
<keyword evidence="2" id="KW-1185">Reference proteome</keyword>
<accession>A0A0V1C2I8</accession>
<dbReference type="EMBL" id="JYDH01000002">
    <property type="protein sequence ID" value="KRY42931.1"/>
    <property type="molecule type" value="Genomic_DNA"/>
</dbReference>
<gene>
    <name evidence="1" type="ORF">T01_13172</name>
</gene>
<dbReference type="Proteomes" id="UP000054776">
    <property type="component" value="Unassembled WGS sequence"/>
</dbReference>
<evidence type="ECO:0000313" key="2">
    <source>
        <dbReference type="Proteomes" id="UP000054776"/>
    </source>
</evidence>
<proteinExistence type="predicted"/>
<reference evidence="1 2" key="1">
    <citation type="submission" date="2015-01" db="EMBL/GenBank/DDBJ databases">
        <title>Evolution of Trichinella species and genotypes.</title>
        <authorList>
            <person name="Korhonen P.K."/>
            <person name="Edoardo P."/>
            <person name="Giuseppe L.R."/>
            <person name="Gasser R.B."/>
        </authorList>
    </citation>
    <scope>NUCLEOTIDE SEQUENCE [LARGE SCALE GENOMIC DNA]</scope>
    <source>
        <strain evidence="1">ISS3</strain>
    </source>
</reference>
<organism evidence="1 2">
    <name type="scientific">Trichinella spiralis</name>
    <name type="common">Trichina worm</name>
    <dbReference type="NCBI Taxonomy" id="6334"/>
    <lineage>
        <taxon>Eukaryota</taxon>
        <taxon>Metazoa</taxon>
        <taxon>Ecdysozoa</taxon>
        <taxon>Nematoda</taxon>
        <taxon>Enoplea</taxon>
        <taxon>Dorylaimia</taxon>
        <taxon>Trichinellida</taxon>
        <taxon>Trichinellidae</taxon>
        <taxon>Trichinella</taxon>
    </lineage>
</organism>
<name>A0A0V1C2I8_TRISP</name>
<dbReference type="OrthoDB" id="10606382at2759"/>
<evidence type="ECO:0000313" key="1">
    <source>
        <dbReference type="EMBL" id="KRY42931.1"/>
    </source>
</evidence>
<sequence>MGAERKVRTNRFGGRVVEVSGFPDADISEPDTERRRTKSSVDSVPVDISKSWTWIKYHAAVHLNVDKIRDLFEYFKQLLVTMKYNDNMAEKSKGDVKLITINYLMKFNEMVNPRDLSY</sequence>